<name>A0A143YZT6_9LACT</name>
<dbReference type="PANTHER" id="PTHR37166">
    <property type="entry name" value="PROTEIN FLAG"/>
    <property type="match status" value="1"/>
</dbReference>
<sequence>MDPLQAVRRILFDTPHYYPVVKATAPKRDTDAVQEEPKTDPEADTVSREALAKAVDEANGYIVGWHAEFRFRIHEGTGRTLVQILDTQTKEVIKELPPEKMLDIVADLWKNIGITVDRTE</sequence>
<dbReference type="EMBL" id="FJNE01000013">
    <property type="protein sequence ID" value="CZR02654.1"/>
    <property type="molecule type" value="Genomic_DNA"/>
</dbReference>
<evidence type="ECO:0000313" key="2">
    <source>
        <dbReference type="Proteomes" id="UP000242754"/>
    </source>
</evidence>
<dbReference type="SUPFAM" id="SSF160214">
    <property type="entry name" value="FlaG-like"/>
    <property type="match status" value="1"/>
</dbReference>
<accession>A0A143YZT6</accession>
<keyword evidence="1" id="KW-0282">Flagellum</keyword>
<dbReference type="Pfam" id="PF03646">
    <property type="entry name" value="FlaG"/>
    <property type="match status" value="1"/>
</dbReference>
<gene>
    <name evidence="1" type="ORF">Tpal_2773</name>
</gene>
<dbReference type="PANTHER" id="PTHR37166:SF1">
    <property type="entry name" value="PROTEIN FLAG"/>
    <property type="match status" value="1"/>
</dbReference>
<dbReference type="Proteomes" id="UP000242754">
    <property type="component" value="Unassembled WGS sequence"/>
</dbReference>
<dbReference type="AlphaFoldDB" id="A0A143YZT6"/>
<keyword evidence="1" id="KW-0966">Cell projection</keyword>
<dbReference type="InterPro" id="IPR035924">
    <property type="entry name" value="FlaG-like_sf"/>
</dbReference>
<proteinExistence type="predicted"/>
<keyword evidence="2" id="KW-1185">Reference proteome</keyword>
<dbReference type="InterPro" id="IPR005186">
    <property type="entry name" value="FlaG"/>
</dbReference>
<dbReference type="Gene3D" id="3.30.160.170">
    <property type="entry name" value="FlaG-like"/>
    <property type="match status" value="1"/>
</dbReference>
<dbReference type="RefSeq" id="WP_177194508.1">
    <property type="nucleotide sequence ID" value="NZ_FJNE01000013.1"/>
</dbReference>
<reference evidence="1 2" key="1">
    <citation type="submission" date="2016-02" db="EMBL/GenBank/DDBJ databases">
        <authorList>
            <person name="Wen L."/>
            <person name="He K."/>
            <person name="Yang H."/>
        </authorList>
    </citation>
    <scope>NUCLEOTIDE SEQUENCE [LARGE SCALE GENOMIC DNA]</scope>
    <source>
        <strain evidence="1">Trichococcus palustris</strain>
    </source>
</reference>
<protein>
    <submittedName>
        <fullName evidence="1">Flagellar protein flag protein</fullName>
    </submittedName>
</protein>
<dbReference type="STRING" id="140314.SAMN04488076_12329"/>
<evidence type="ECO:0000313" key="1">
    <source>
        <dbReference type="EMBL" id="CZR02654.1"/>
    </source>
</evidence>
<organism evidence="1 2">
    <name type="scientific">Trichococcus palustris</name>
    <dbReference type="NCBI Taxonomy" id="140314"/>
    <lineage>
        <taxon>Bacteria</taxon>
        <taxon>Bacillati</taxon>
        <taxon>Bacillota</taxon>
        <taxon>Bacilli</taxon>
        <taxon>Lactobacillales</taxon>
        <taxon>Carnobacteriaceae</taxon>
        <taxon>Trichococcus</taxon>
    </lineage>
</organism>
<keyword evidence="1" id="KW-0969">Cilium</keyword>